<dbReference type="PANTHER" id="PTHR12128">
    <property type="entry name" value="DIHYDRODIPICOLINATE SYNTHASE"/>
    <property type="match status" value="1"/>
</dbReference>
<evidence type="ECO:0000256" key="2">
    <source>
        <dbReference type="PIRNR" id="PIRNR001365"/>
    </source>
</evidence>
<comment type="similarity">
    <text evidence="2">Belongs to the DapA family.</text>
</comment>
<dbReference type="EMBL" id="CP010537">
    <property type="protein sequence ID" value="AJG24153.1"/>
    <property type="molecule type" value="Genomic_DNA"/>
</dbReference>
<dbReference type="Proteomes" id="UP000031843">
    <property type="component" value="Chromosome secondary"/>
</dbReference>
<feature type="binding site" evidence="3">
    <location>
        <position position="50"/>
    </location>
    <ligand>
        <name>pyruvate</name>
        <dbReference type="ChEBI" id="CHEBI:15361"/>
    </ligand>
</feature>
<dbReference type="SUPFAM" id="SSF51569">
    <property type="entry name" value="Aldolase"/>
    <property type="match status" value="1"/>
</dbReference>
<evidence type="ECO:0000256" key="3">
    <source>
        <dbReference type="PIRSR" id="PIRSR001365-2"/>
    </source>
</evidence>
<name>A0A0C4YMD2_9BURK</name>
<dbReference type="AlphaFoldDB" id="A0A0C4YMD2"/>
<dbReference type="GO" id="GO:0008840">
    <property type="term" value="F:4-hydroxy-tetrahydrodipicolinate synthase activity"/>
    <property type="evidence" value="ECO:0007669"/>
    <property type="project" value="UniProtKB-EC"/>
</dbReference>
<dbReference type="InterPro" id="IPR002220">
    <property type="entry name" value="DapA-like"/>
</dbReference>
<dbReference type="CDD" id="cd00408">
    <property type="entry name" value="DHDPS-like"/>
    <property type="match status" value="1"/>
</dbReference>
<dbReference type="Pfam" id="PF00701">
    <property type="entry name" value="DHDPS"/>
    <property type="match status" value="1"/>
</dbReference>
<accession>A0A0C4YMD2</accession>
<dbReference type="EC" id="4.3.3.7" evidence="4"/>
<sequence length="313" mass="33594">MPDINFHGIIPAIAVPFNADYSINEPELRRFARWLGGQAGVTALMTNGHTGEVFSLTPRERAQVTRITADATQGICPVISSVVCEGINDAVEQAGWAKEAGAAGLDIMPPHHWLRFGFKPEHCLDYFNAIGKASGLPLVVHIYPAWTRGSYSSELLAELAKLPYVKAFKMGEREMNKYARDIKEIRAADPTKVLMTCHDEYLLSSMVQGIDGALVGFASLIPGLINDLLKAVKAGDLHEAMRVQALINPLKDAVYGAGEPTGEAHGRMKAAMALAGILRDGTVRPPTHAPSAAELAAIRAALEHAGVTRQVAA</sequence>
<evidence type="ECO:0000313" key="5">
    <source>
        <dbReference type="Proteomes" id="UP000031843"/>
    </source>
</evidence>
<proteinExistence type="inferred from homology"/>
<keyword evidence="5" id="KW-1185">Reference proteome</keyword>
<dbReference type="InterPro" id="IPR013785">
    <property type="entry name" value="Aldolase_TIM"/>
</dbReference>
<reference evidence="4 5" key="1">
    <citation type="journal article" date="2015" name="Genome Announc.">
        <title>Complete Genome Sequence of Cupriavidus basilensis 4G11, Isolated from the Oak Ridge Field Research Center Site.</title>
        <authorList>
            <person name="Ray J."/>
            <person name="Waters R.J."/>
            <person name="Skerker J.M."/>
            <person name="Kuehl J.V."/>
            <person name="Price M.N."/>
            <person name="Huang J."/>
            <person name="Chakraborty R."/>
            <person name="Arkin A.P."/>
            <person name="Deutschbauer A."/>
        </authorList>
    </citation>
    <scope>NUCLEOTIDE SEQUENCE [LARGE SCALE GENOMIC DNA]</scope>
    <source>
        <strain evidence="4">4G11</strain>
    </source>
</reference>
<protein>
    <submittedName>
        <fullName evidence="4">4-hydroxy-tetrahydrodipicolinate synthase</fullName>
        <ecNumber evidence="4">4.3.3.7</ecNumber>
    </submittedName>
</protein>
<dbReference type="PIRSF" id="PIRSF001365">
    <property type="entry name" value="DHDPS"/>
    <property type="match status" value="1"/>
</dbReference>
<organism evidence="4 5">
    <name type="scientific">Cupriavidus basilensis</name>
    <dbReference type="NCBI Taxonomy" id="68895"/>
    <lineage>
        <taxon>Bacteria</taxon>
        <taxon>Pseudomonadati</taxon>
        <taxon>Pseudomonadota</taxon>
        <taxon>Betaproteobacteria</taxon>
        <taxon>Burkholderiales</taxon>
        <taxon>Burkholderiaceae</taxon>
        <taxon>Cupriavidus</taxon>
    </lineage>
</organism>
<dbReference type="STRING" id="68895.RR42_s2571"/>
<dbReference type="KEGG" id="cbw:RR42_s2571"/>
<dbReference type="RefSeq" id="WP_043356190.1">
    <property type="nucleotide sequence ID" value="NZ_CP010537.1"/>
</dbReference>
<keyword evidence="1 2" id="KW-0456">Lyase</keyword>
<evidence type="ECO:0000313" key="4">
    <source>
        <dbReference type="EMBL" id="AJG24153.1"/>
    </source>
</evidence>
<gene>
    <name evidence="4" type="ORF">RR42_s2571</name>
</gene>
<dbReference type="OrthoDB" id="199953at2"/>
<dbReference type="SMART" id="SM01130">
    <property type="entry name" value="DHDPS"/>
    <property type="match status" value="1"/>
</dbReference>
<dbReference type="PANTHER" id="PTHR12128:SF38">
    <property type="entry name" value="DIHYDRODIPICOLINATE SYNTHETASE FAMILY PROTEIN (AFU_ORTHOLOGUE AFUA_6G00110)"/>
    <property type="match status" value="1"/>
</dbReference>
<evidence type="ECO:0000256" key="1">
    <source>
        <dbReference type="ARBA" id="ARBA00023239"/>
    </source>
</evidence>
<dbReference type="Gene3D" id="3.20.20.70">
    <property type="entry name" value="Aldolase class I"/>
    <property type="match status" value="1"/>
</dbReference>